<dbReference type="EMBL" id="CATNWA010015160">
    <property type="protein sequence ID" value="CAI9580130.1"/>
    <property type="molecule type" value="Genomic_DNA"/>
</dbReference>
<comment type="caution">
    <text evidence="2">The sequence shown here is derived from an EMBL/GenBank/DDBJ whole genome shotgun (WGS) entry which is preliminary data.</text>
</comment>
<name>A0ABN9E5F9_9NEOB</name>
<feature type="signal peptide" evidence="1">
    <location>
        <begin position="1"/>
        <end position="22"/>
    </location>
</feature>
<evidence type="ECO:0000256" key="1">
    <source>
        <dbReference type="SAM" id="SignalP"/>
    </source>
</evidence>
<accession>A0ABN9E5F9</accession>
<protein>
    <recommendedName>
        <fullName evidence="4">Secreted protein</fullName>
    </recommendedName>
</protein>
<evidence type="ECO:0008006" key="4">
    <source>
        <dbReference type="Google" id="ProtNLM"/>
    </source>
</evidence>
<dbReference type="Proteomes" id="UP001162483">
    <property type="component" value="Unassembled WGS sequence"/>
</dbReference>
<reference evidence="2" key="1">
    <citation type="submission" date="2023-05" db="EMBL/GenBank/DDBJ databases">
        <authorList>
            <person name="Stuckert A."/>
        </authorList>
    </citation>
    <scope>NUCLEOTIDE SEQUENCE</scope>
</reference>
<gene>
    <name evidence="2" type="ORF">SPARVUS_LOCUS9237359</name>
</gene>
<proteinExistence type="predicted"/>
<sequence length="81" mass="9246">MLSLVCIAREVFFFFFLGRVHGISTGSTSTVQRSGVLHPPRAERKLLLQALTSALLDTYRRHKTVLRLGAHLFNFRLICFL</sequence>
<organism evidence="2 3">
    <name type="scientific">Staurois parvus</name>
    <dbReference type="NCBI Taxonomy" id="386267"/>
    <lineage>
        <taxon>Eukaryota</taxon>
        <taxon>Metazoa</taxon>
        <taxon>Chordata</taxon>
        <taxon>Craniata</taxon>
        <taxon>Vertebrata</taxon>
        <taxon>Euteleostomi</taxon>
        <taxon>Amphibia</taxon>
        <taxon>Batrachia</taxon>
        <taxon>Anura</taxon>
        <taxon>Neobatrachia</taxon>
        <taxon>Ranoidea</taxon>
        <taxon>Ranidae</taxon>
        <taxon>Staurois</taxon>
    </lineage>
</organism>
<feature type="chain" id="PRO_5047238916" description="Secreted protein" evidence="1">
    <location>
        <begin position="23"/>
        <end position="81"/>
    </location>
</feature>
<keyword evidence="3" id="KW-1185">Reference proteome</keyword>
<keyword evidence="1" id="KW-0732">Signal</keyword>
<evidence type="ECO:0000313" key="3">
    <source>
        <dbReference type="Proteomes" id="UP001162483"/>
    </source>
</evidence>
<evidence type="ECO:0000313" key="2">
    <source>
        <dbReference type="EMBL" id="CAI9580130.1"/>
    </source>
</evidence>